<dbReference type="AlphaFoldDB" id="A0A1H6DDF0"/>
<evidence type="ECO:0000313" key="1">
    <source>
        <dbReference type="EMBL" id="SEG83274.1"/>
    </source>
</evidence>
<dbReference type="Proteomes" id="UP000236732">
    <property type="component" value="Unassembled WGS sequence"/>
</dbReference>
<keyword evidence="2" id="KW-1185">Reference proteome</keyword>
<dbReference type="EMBL" id="FNVT01000005">
    <property type="protein sequence ID" value="SEG83274.1"/>
    <property type="molecule type" value="Genomic_DNA"/>
</dbReference>
<sequence length="136" mass="14560">MTDVKRLATAALILPFLLAGCQDDASSADRYSTGGDATDSPCARVVSSIGYAGLMLKPKGQEEAQNFEDAVIGRLSEVRGITLQFGTRLPDSLRGAVETIEETTEGLSRNDVPRERQVALLKRYRGAADQIVAGCE</sequence>
<evidence type="ECO:0000313" key="2">
    <source>
        <dbReference type="Proteomes" id="UP000236732"/>
    </source>
</evidence>
<reference evidence="1 2" key="1">
    <citation type="submission" date="2016-10" db="EMBL/GenBank/DDBJ databases">
        <authorList>
            <person name="de Groot N.N."/>
        </authorList>
    </citation>
    <scope>NUCLEOTIDE SEQUENCE [LARGE SCALE GENOMIC DNA]</scope>
    <source>
        <strain evidence="1 2">CGMCC 4.7037</strain>
    </source>
</reference>
<accession>A0A1H6DDF0</accession>
<gene>
    <name evidence="1" type="ORF">SAMN05444920_105170</name>
</gene>
<evidence type="ECO:0008006" key="3">
    <source>
        <dbReference type="Google" id="ProtNLM"/>
    </source>
</evidence>
<organism evidence="1 2">
    <name type="scientific">Nonomuraea solani</name>
    <dbReference type="NCBI Taxonomy" id="1144553"/>
    <lineage>
        <taxon>Bacteria</taxon>
        <taxon>Bacillati</taxon>
        <taxon>Actinomycetota</taxon>
        <taxon>Actinomycetes</taxon>
        <taxon>Streptosporangiales</taxon>
        <taxon>Streptosporangiaceae</taxon>
        <taxon>Nonomuraea</taxon>
    </lineage>
</organism>
<name>A0A1H6DDF0_9ACTN</name>
<protein>
    <recommendedName>
        <fullName evidence="3">Lipoprotein</fullName>
    </recommendedName>
</protein>
<dbReference type="PROSITE" id="PS51257">
    <property type="entry name" value="PROKAR_LIPOPROTEIN"/>
    <property type="match status" value="1"/>
</dbReference>
<proteinExistence type="predicted"/>